<sequence length="497" mass="56912">MDILDSINTDVPADRLRSVNSLAINQSGDWVVYWMTAFRRTRSNFALQYARDCAQALGKPLVILEALRVRYRWASDRFHRFVIEGMRDNEQACRSAGALYYPYVEPRPGAGAGLLAELAKRSCLVVSDDFPCFFHPHLYAKLARTLPARLQLVDSNCLMPLAVPERTFTVAHSYRRFMQKELPKHLESFPEQQPLRASATRSLPLLKALPTSLRETWPRAELEELLNDDGLAALPIDHAVEPTSVAGGATAAGQTLRRFIRSRLANYADARNEPDEDGSSELSSYLHFGQLSAHEVFGQVMETEGWQPGKIQPPNGKVNGFWGVSTGLEAFMDQLCTWREIGFNMCRRESNYADFESLPTWAQATLQEHASDKRPFEYSGRQFELAETHDPIWNAAQRQLVREGRIHNYLRMLWGKKILHWTRSPEQALEIMLELNNKYALDGRDPNSYSGIFWVLGRYDRAWGPERPIFGKVRYMTSENTARKHHLKQYLLRFAES</sequence>
<dbReference type="Proteomes" id="UP000318017">
    <property type="component" value="Chromosome"/>
</dbReference>
<dbReference type="PROSITE" id="PS51645">
    <property type="entry name" value="PHR_CRY_ALPHA_BETA"/>
    <property type="match status" value="1"/>
</dbReference>
<feature type="domain" description="Photolyase/cryptochrome alpha/beta" evidence="14">
    <location>
        <begin position="29"/>
        <end position="161"/>
    </location>
</feature>
<evidence type="ECO:0000256" key="11">
    <source>
        <dbReference type="ARBA" id="ARBA00023239"/>
    </source>
</evidence>
<dbReference type="GO" id="GO:0000719">
    <property type="term" value="P:photoreactive repair"/>
    <property type="evidence" value="ECO:0007669"/>
    <property type="project" value="TreeGrafter"/>
</dbReference>
<dbReference type="InterPro" id="IPR014729">
    <property type="entry name" value="Rossmann-like_a/b/a_fold"/>
</dbReference>
<dbReference type="EC" id="4.1.99.3" evidence="4"/>
<dbReference type="KEGG" id="ahel:Q31a_04330"/>
<evidence type="ECO:0000256" key="8">
    <source>
        <dbReference type="ARBA" id="ARBA00022827"/>
    </source>
</evidence>
<evidence type="ECO:0000256" key="1">
    <source>
        <dbReference type="ARBA" id="ARBA00001932"/>
    </source>
</evidence>
<dbReference type="Gene3D" id="3.40.50.620">
    <property type="entry name" value="HUPs"/>
    <property type="match status" value="1"/>
</dbReference>
<comment type="catalytic activity">
    <reaction evidence="13">
        <text>cyclobutadipyrimidine (in DNA) = 2 pyrimidine residues (in DNA).</text>
        <dbReference type="EC" id="4.1.99.3"/>
    </reaction>
</comment>
<name>A0A518G0U0_9BACT</name>
<accession>A0A518G0U0</accession>
<evidence type="ECO:0000256" key="12">
    <source>
        <dbReference type="ARBA" id="ARBA00031671"/>
    </source>
</evidence>
<dbReference type="SUPFAM" id="SSF48173">
    <property type="entry name" value="Cryptochrome/photolyase FAD-binding domain"/>
    <property type="match status" value="1"/>
</dbReference>
<evidence type="ECO:0000256" key="2">
    <source>
        <dbReference type="ARBA" id="ARBA00001974"/>
    </source>
</evidence>
<evidence type="ECO:0000256" key="10">
    <source>
        <dbReference type="ARBA" id="ARBA00023204"/>
    </source>
</evidence>
<keyword evidence="16" id="KW-1185">Reference proteome</keyword>
<dbReference type="AlphaFoldDB" id="A0A518G0U0"/>
<evidence type="ECO:0000256" key="6">
    <source>
        <dbReference type="ARBA" id="ARBA00022630"/>
    </source>
</evidence>
<dbReference type="PANTHER" id="PTHR10211:SF0">
    <property type="entry name" value="DEOXYRIBODIPYRIMIDINE PHOTO-LYASE"/>
    <property type="match status" value="1"/>
</dbReference>
<evidence type="ECO:0000256" key="5">
    <source>
        <dbReference type="ARBA" id="ARBA00014046"/>
    </source>
</evidence>
<dbReference type="GO" id="GO:0003677">
    <property type="term" value="F:DNA binding"/>
    <property type="evidence" value="ECO:0007669"/>
    <property type="project" value="UniProtKB-KW"/>
</dbReference>
<dbReference type="PANTHER" id="PTHR10211">
    <property type="entry name" value="DEOXYRIBODIPYRIMIDINE PHOTOLYASE"/>
    <property type="match status" value="1"/>
</dbReference>
<evidence type="ECO:0000313" key="15">
    <source>
        <dbReference type="EMBL" id="QDV22150.1"/>
    </source>
</evidence>
<evidence type="ECO:0000313" key="16">
    <source>
        <dbReference type="Proteomes" id="UP000318017"/>
    </source>
</evidence>
<gene>
    <name evidence="15" type="primary">phrA_1</name>
    <name evidence="15" type="ORF">Q31a_04330</name>
</gene>
<dbReference type="Gene3D" id="1.25.40.80">
    <property type="match status" value="1"/>
</dbReference>
<dbReference type="SUPFAM" id="SSF52425">
    <property type="entry name" value="Cryptochrome/photolyase, N-terminal domain"/>
    <property type="match status" value="1"/>
</dbReference>
<proteinExistence type="inferred from homology"/>
<dbReference type="FunFam" id="1.10.579.10:FF:000002">
    <property type="entry name" value="Deoxyribodipyrimidine photolyase"/>
    <property type="match status" value="1"/>
</dbReference>
<dbReference type="InterPro" id="IPR006050">
    <property type="entry name" value="DNA_photolyase_N"/>
</dbReference>
<dbReference type="InterPro" id="IPR036134">
    <property type="entry name" value="Crypto/Photolyase_FAD-like_sf"/>
</dbReference>
<keyword evidence="6" id="KW-0285">Flavoprotein</keyword>
<keyword evidence="7" id="KW-0227">DNA damage</keyword>
<keyword evidence="10" id="KW-0234">DNA repair</keyword>
<comment type="cofactor">
    <cofactor evidence="2">
        <name>FAD</name>
        <dbReference type="ChEBI" id="CHEBI:57692"/>
    </cofactor>
</comment>
<evidence type="ECO:0000256" key="7">
    <source>
        <dbReference type="ARBA" id="ARBA00022763"/>
    </source>
</evidence>
<evidence type="ECO:0000256" key="9">
    <source>
        <dbReference type="ARBA" id="ARBA00023125"/>
    </source>
</evidence>
<evidence type="ECO:0000256" key="3">
    <source>
        <dbReference type="ARBA" id="ARBA00006409"/>
    </source>
</evidence>
<evidence type="ECO:0000256" key="4">
    <source>
        <dbReference type="ARBA" id="ARBA00013149"/>
    </source>
</evidence>
<dbReference type="Gene3D" id="1.10.579.10">
    <property type="entry name" value="DNA Cyclobutane Dipyrimidine Photolyase, subunit A, domain 3"/>
    <property type="match status" value="1"/>
</dbReference>
<comment type="cofactor">
    <cofactor evidence="1">
        <name>(6R)-5,10-methylene-5,6,7,8-tetrahydrofolate</name>
        <dbReference type="ChEBI" id="CHEBI:15636"/>
    </cofactor>
</comment>
<dbReference type="GO" id="GO:0003904">
    <property type="term" value="F:deoxyribodipyrimidine photo-lyase activity"/>
    <property type="evidence" value="ECO:0007669"/>
    <property type="project" value="UniProtKB-EC"/>
</dbReference>
<protein>
    <recommendedName>
        <fullName evidence="5">Deoxyribodipyrimidine photo-lyase</fullName>
        <ecNumber evidence="4">4.1.99.3</ecNumber>
    </recommendedName>
    <alternativeName>
        <fullName evidence="12">DNA photolyase</fullName>
    </alternativeName>
</protein>
<evidence type="ECO:0000259" key="14">
    <source>
        <dbReference type="PROSITE" id="PS51645"/>
    </source>
</evidence>
<reference evidence="15 16" key="1">
    <citation type="submission" date="2019-02" db="EMBL/GenBank/DDBJ databases">
        <title>Deep-cultivation of Planctomycetes and their phenomic and genomic characterization uncovers novel biology.</title>
        <authorList>
            <person name="Wiegand S."/>
            <person name="Jogler M."/>
            <person name="Boedeker C."/>
            <person name="Pinto D."/>
            <person name="Vollmers J."/>
            <person name="Rivas-Marin E."/>
            <person name="Kohn T."/>
            <person name="Peeters S.H."/>
            <person name="Heuer A."/>
            <person name="Rast P."/>
            <person name="Oberbeckmann S."/>
            <person name="Bunk B."/>
            <person name="Jeske O."/>
            <person name="Meyerdierks A."/>
            <person name="Storesund J.E."/>
            <person name="Kallscheuer N."/>
            <person name="Luecker S."/>
            <person name="Lage O.M."/>
            <person name="Pohl T."/>
            <person name="Merkel B.J."/>
            <person name="Hornburger P."/>
            <person name="Mueller R.-W."/>
            <person name="Bruemmer F."/>
            <person name="Labrenz M."/>
            <person name="Spormann A.M."/>
            <person name="Op den Camp H."/>
            <person name="Overmann J."/>
            <person name="Amann R."/>
            <person name="Jetten M.S.M."/>
            <person name="Mascher T."/>
            <person name="Medema M.H."/>
            <person name="Devos D.P."/>
            <person name="Kaster A.-K."/>
            <person name="Ovreas L."/>
            <person name="Rohde M."/>
            <person name="Galperin M.Y."/>
            <person name="Jogler C."/>
        </authorList>
    </citation>
    <scope>NUCLEOTIDE SEQUENCE [LARGE SCALE GENOMIC DNA]</scope>
    <source>
        <strain evidence="15 16">Q31a</strain>
    </source>
</reference>
<keyword evidence="9" id="KW-0238">DNA-binding</keyword>
<evidence type="ECO:0000256" key="13">
    <source>
        <dbReference type="ARBA" id="ARBA00033999"/>
    </source>
</evidence>
<keyword evidence="8" id="KW-0274">FAD</keyword>
<dbReference type="RefSeq" id="WP_231691031.1">
    <property type="nucleotide sequence ID" value="NZ_CP036298.1"/>
</dbReference>
<dbReference type="InterPro" id="IPR036155">
    <property type="entry name" value="Crypto/Photolyase_N_sf"/>
</dbReference>
<organism evidence="15 16">
    <name type="scientific">Aureliella helgolandensis</name>
    <dbReference type="NCBI Taxonomy" id="2527968"/>
    <lineage>
        <taxon>Bacteria</taxon>
        <taxon>Pseudomonadati</taxon>
        <taxon>Planctomycetota</taxon>
        <taxon>Planctomycetia</taxon>
        <taxon>Pirellulales</taxon>
        <taxon>Pirellulaceae</taxon>
        <taxon>Aureliella</taxon>
    </lineage>
</organism>
<dbReference type="InterPro" id="IPR052219">
    <property type="entry name" value="Photolyase_Class-2"/>
</dbReference>
<keyword evidence="11 15" id="KW-0456">Lyase</keyword>
<dbReference type="EMBL" id="CP036298">
    <property type="protein sequence ID" value="QDV22150.1"/>
    <property type="molecule type" value="Genomic_DNA"/>
</dbReference>
<comment type="similarity">
    <text evidence="3">Belongs to the DNA photolyase class-2 family.</text>
</comment>